<dbReference type="Proteomes" id="UP001180737">
    <property type="component" value="Unassembled WGS sequence"/>
</dbReference>
<keyword evidence="3" id="KW-1185">Reference proteome</keyword>
<dbReference type="Pfam" id="PF18144">
    <property type="entry name" value="SMODS"/>
    <property type="match status" value="1"/>
</dbReference>
<reference evidence="2" key="1">
    <citation type="submission" date="2024-05" db="EMBL/GenBank/DDBJ databases">
        <title>30 novel species of actinomycetes from the DSMZ collection.</title>
        <authorList>
            <person name="Nouioui I."/>
        </authorList>
    </citation>
    <scope>NUCLEOTIDE SEQUENCE</scope>
    <source>
        <strain evidence="2">DSM 3412</strain>
    </source>
</reference>
<evidence type="ECO:0000256" key="1">
    <source>
        <dbReference type="ARBA" id="ARBA00023118"/>
    </source>
</evidence>
<gene>
    <name evidence="2" type="ORF">RM704_13935</name>
</gene>
<name>A0ABU2YW53_9ACTN</name>
<dbReference type="InterPro" id="IPR053550">
    <property type="entry name" value="CD-NTase"/>
</dbReference>
<dbReference type="Gene3D" id="3.30.460.10">
    <property type="entry name" value="Beta Polymerase, domain 2"/>
    <property type="match status" value="1"/>
</dbReference>
<protein>
    <submittedName>
        <fullName evidence="2">CBASS oligonucleotide cyclase</fullName>
    </submittedName>
</protein>
<sequence>MMNVSEAFEKFRGNLEITPTESAQASNRQQRMREQLDHSTLDVADTFLTGAYRRATKTKPLADVDIMVVLNDRAYLDKHPHEILEAVRAILAPIYGEDRVCCDRRAVRVDFGVKLVDDLTGGVVSFDVVPAFIEDDHYLIPDDVLAEWIPTNPKIHADLATQANKDFAEQWKPLVKMVKTWNREHGHPIEASFLIEVMALELIKGDWIGPYPRELRQFFATAVNAVTERWPDPAHLGPDVSDMFVGQPEKLQAAQTALRAAEAACTEALLLERAGRTGDALAKWQLLFGPLFTKS</sequence>
<dbReference type="EMBL" id="JAVRFJ010000010">
    <property type="protein sequence ID" value="MDT0568555.1"/>
    <property type="molecule type" value="Genomic_DNA"/>
</dbReference>
<evidence type="ECO:0000313" key="2">
    <source>
        <dbReference type="EMBL" id="MDT0568555.1"/>
    </source>
</evidence>
<dbReference type="RefSeq" id="WP_033530992.1">
    <property type="nucleotide sequence ID" value="NZ_JAVRFJ010000010.1"/>
</dbReference>
<accession>A0ABU2YW53</accession>
<dbReference type="InterPro" id="IPR006116">
    <property type="entry name" value="NT_2-5OAS_ClassI-CCAase"/>
</dbReference>
<dbReference type="SUPFAM" id="SSF81301">
    <property type="entry name" value="Nucleotidyltransferase"/>
    <property type="match status" value="1"/>
</dbReference>
<keyword evidence="1" id="KW-0051">Antiviral defense</keyword>
<comment type="caution">
    <text evidence="2">The sequence shown here is derived from an EMBL/GenBank/DDBJ whole genome shotgun (WGS) entry which is preliminary data.</text>
</comment>
<proteinExistence type="predicted"/>
<evidence type="ECO:0000313" key="3">
    <source>
        <dbReference type="Proteomes" id="UP001180737"/>
    </source>
</evidence>
<organism evidence="2 3">
    <name type="scientific">Streptomyces gottesmaniae</name>
    <dbReference type="NCBI Taxonomy" id="3075518"/>
    <lineage>
        <taxon>Bacteria</taxon>
        <taxon>Bacillati</taxon>
        <taxon>Actinomycetota</taxon>
        <taxon>Actinomycetes</taxon>
        <taxon>Kitasatosporales</taxon>
        <taxon>Streptomycetaceae</taxon>
        <taxon>Streptomyces</taxon>
    </lineage>
</organism>
<dbReference type="NCBIfam" id="NF041117">
    <property type="entry name" value="CBASS_cyclase_b"/>
    <property type="match status" value="1"/>
</dbReference>
<dbReference type="InterPro" id="IPR043519">
    <property type="entry name" value="NT_sf"/>
</dbReference>
<dbReference type="CDD" id="cd05400">
    <property type="entry name" value="NT_2-5OAS_ClassI-CCAase"/>
    <property type="match status" value="1"/>
</dbReference>